<dbReference type="EMBL" id="CP014671">
    <property type="protein sequence ID" value="ANX05649.1"/>
    <property type="molecule type" value="Genomic_DNA"/>
</dbReference>
<keyword evidence="1" id="KW-0732">Signal</keyword>
<feature type="chain" id="PRO_5008533177" description="Outer membrane receptor for ferric coprogen and ferric-rhodotorulic acid" evidence="1">
    <location>
        <begin position="22"/>
        <end position="535"/>
    </location>
</feature>
<organism evidence="2 3">
    <name type="scientific">Immundisolibacter cernigliae</name>
    <dbReference type="NCBI Taxonomy" id="1810504"/>
    <lineage>
        <taxon>Bacteria</taxon>
        <taxon>Pseudomonadati</taxon>
        <taxon>Pseudomonadota</taxon>
        <taxon>Gammaproteobacteria</taxon>
        <taxon>Immundisolibacterales</taxon>
        <taxon>Immundisolibacteraceae</taxon>
        <taxon>Immundisolibacter</taxon>
    </lineage>
</organism>
<proteinExistence type="predicted"/>
<keyword evidence="3" id="KW-1185">Reference proteome</keyword>
<dbReference type="Pfam" id="PF16930">
    <property type="entry name" value="Porin_5"/>
    <property type="match status" value="1"/>
</dbReference>
<dbReference type="Proteomes" id="UP000092952">
    <property type="component" value="Chromosome"/>
</dbReference>
<dbReference type="KEGG" id="gbi:PG2T_13980"/>
<evidence type="ECO:0000313" key="3">
    <source>
        <dbReference type="Proteomes" id="UP000092952"/>
    </source>
</evidence>
<feature type="signal peptide" evidence="1">
    <location>
        <begin position="1"/>
        <end position="21"/>
    </location>
</feature>
<dbReference type="AlphaFoldDB" id="A0A1B1YY08"/>
<name>A0A1B1YY08_9GAMM</name>
<dbReference type="STRING" id="1810504.PG2T_13980"/>
<dbReference type="InParanoid" id="A0A1B1YY08"/>
<dbReference type="SUPFAM" id="SSF56935">
    <property type="entry name" value="Porins"/>
    <property type="match status" value="1"/>
</dbReference>
<evidence type="ECO:0000256" key="1">
    <source>
        <dbReference type="SAM" id="SignalP"/>
    </source>
</evidence>
<evidence type="ECO:0008006" key="4">
    <source>
        <dbReference type="Google" id="ProtNLM"/>
    </source>
</evidence>
<accession>A0A1B1YY08</accession>
<reference evidence="3" key="1">
    <citation type="submission" date="2016-03" db="EMBL/GenBank/DDBJ databases">
        <title>Complete genome sequence of Solimmundus cernigliae, representing a novel lineage of polycyclic aromatic hydrocarbon degraders within the Gammaproteobacteria.</title>
        <authorList>
            <person name="Singleton D.R."/>
            <person name="Dickey A.N."/>
            <person name="Scholl E.H."/>
            <person name="Wright F.A."/>
            <person name="Aitken M.D."/>
        </authorList>
    </citation>
    <scope>NUCLEOTIDE SEQUENCE [LARGE SCALE GENOMIC DNA]</scope>
    <source>
        <strain evidence="3">TR3.2</strain>
    </source>
</reference>
<dbReference type="InterPro" id="IPR032638">
    <property type="entry name" value="Porin_5"/>
</dbReference>
<protein>
    <recommendedName>
        <fullName evidence="4">Outer membrane receptor for ferric coprogen and ferric-rhodotorulic acid</fullName>
    </recommendedName>
</protein>
<sequence>MRARRLATGITLLALTGVAAADERADLEKLRATVTGLIGALVEQGVLSREAADGMIKKAEADAARTVAAQAQQAPPARPGEVRVTYVPQIVKDEIRAQVRDELRQEVAQDVIDRARQEQWGVPAALPDWVARLKFKGDLRLRGQSDRFADGNAQFAYFDFLEINNAGGLADAGADGLLNTSEDRDRLRARARLGLDVTITDSLLAGFRLGTGNTRDPVSTNQTLGNTGNRYETVLDQAFLRYQAAGATPWLTAWGGRFDSPWLSTDLVWDGDLGFEGAAATLRHDFVGSGQPARGVFLTAGAFPLQEEELSSKDKWLFGGQLGLDLAFADQSRLKAGLAYYHFSHVVGRRNDLDGIEFDYTAPEYLQKGNTLYDIRNDADPQSQLFALASDYHLLDLTVQYDIARFAPYHVILTGDFVRNVGFDEDEVAARIGQPIEAKINGYQFMASVGWPQVTAAGRWRVFGGYKHLERDAVLDAFTDSDFHLGGTDAKGWILGGDYGLARNTWLTMRYLSADEIDGPPLGIDVLQLDLNTRF</sequence>
<gene>
    <name evidence="2" type="ORF">PG2T_13980</name>
</gene>
<evidence type="ECO:0000313" key="2">
    <source>
        <dbReference type="EMBL" id="ANX05649.1"/>
    </source>
</evidence>